<keyword evidence="1" id="KW-0472">Membrane</keyword>
<feature type="transmembrane region" description="Helical" evidence="1">
    <location>
        <begin position="57"/>
        <end position="82"/>
    </location>
</feature>
<sequence length="129" mass="14933">MAQATSIHQFFYWALHAGSLWVVLGDLLCFIVMTPLTAICCFYCAYMASKQALEGRIMGMISMVTLAGLLLTAHLRSLFFILRFHYRAFAYGRHRMRCENFGYGEARCRTMDNIECRMDSRPGHGKWWT</sequence>
<organism evidence="2 3">
    <name type="scientific">Rhipicephalus microplus</name>
    <name type="common">Cattle tick</name>
    <name type="synonym">Boophilus microplus</name>
    <dbReference type="NCBI Taxonomy" id="6941"/>
    <lineage>
        <taxon>Eukaryota</taxon>
        <taxon>Metazoa</taxon>
        <taxon>Ecdysozoa</taxon>
        <taxon>Arthropoda</taxon>
        <taxon>Chelicerata</taxon>
        <taxon>Arachnida</taxon>
        <taxon>Acari</taxon>
        <taxon>Parasitiformes</taxon>
        <taxon>Ixodida</taxon>
        <taxon>Ixodoidea</taxon>
        <taxon>Ixodidae</taxon>
        <taxon>Rhipicephalinae</taxon>
        <taxon>Rhipicephalus</taxon>
        <taxon>Boophilus</taxon>
    </lineage>
</organism>
<keyword evidence="3" id="KW-1185">Reference proteome</keyword>
<protein>
    <submittedName>
        <fullName evidence="2">Uncharacterized protein</fullName>
    </submittedName>
</protein>
<name>A0A9J6CW59_RHIMP</name>
<reference evidence="2" key="2">
    <citation type="submission" date="2021-09" db="EMBL/GenBank/DDBJ databases">
        <authorList>
            <person name="Jia N."/>
            <person name="Wang J."/>
            <person name="Shi W."/>
            <person name="Du L."/>
            <person name="Sun Y."/>
            <person name="Zhan W."/>
            <person name="Jiang J."/>
            <person name="Wang Q."/>
            <person name="Zhang B."/>
            <person name="Ji P."/>
            <person name="Sakyi L.B."/>
            <person name="Cui X."/>
            <person name="Yuan T."/>
            <person name="Jiang B."/>
            <person name="Yang W."/>
            <person name="Lam T.T.-Y."/>
            <person name="Chang Q."/>
            <person name="Ding S."/>
            <person name="Wang X."/>
            <person name="Zhu J."/>
            <person name="Ruan X."/>
            <person name="Zhao L."/>
            <person name="Wei J."/>
            <person name="Que T."/>
            <person name="Du C."/>
            <person name="Cheng J."/>
            <person name="Dai P."/>
            <person name="Han X."/>
            <person name="Huang E."/>
            <person name="Gao Y."/>
            <person name="Liu J."/>
            <person name="Shao H."/>
            <person name="Ye R."/>
            <person name="Li L."/>
            <person name="Wei W."/>
            <person name="Wang X."/>
            <person name="Wang C."/>
            <person name="Huo Q."/>
            <person name="Li W."/>
            <person name="Guo W."/>
            <person name="Chen H."/>
            <person name="Chen S."/>
            <person name="Zhou L."/>
            <person name="Zhou L."/>
            <person name="Ni X."/>
            <person name="Tian J."/>
            <person name="Zhou Y."/>
            <person name="Sheng Y."/>
            <person name="Liu T."/>
            <person name="Pan Y."/>
            <person name="Xia L."/>
            <person name="Li J."/>
            <person name="Zhao F."/>
            <person name="Cao W."/>
        </authorList>
    </citation>
    <scope>NUCLEOTIDE SEQUENCE</scope>
    <source>
        <strain evidence="2">Rmic-2018</strain>
        <tissue evidence="2">Larvae</tissue>
    </source>
</reference>
<dbReference type="VEuPathDB" id="VectorBase:LOC119183668"/>
<feature type="transmembrane region" description="Helical" evidence="1">
    <location>
        <begin position="20"/>
        <end position="45"/>
    </location>
</feature>
<evidence type="ECO:0000313" key="3">
    <source>
        <dbReference type="Proteomes" id="UP000821866"/>
    </source>
</evidence>
<dbReference type="EMBL" id="JABSTU010005909">
    <property type="protein sequence ID" value="KAH7938612.1"/>
    <property type="molecule type" value="Genomic_DNA"/>
</dbReference>
<dbReference type="Proteomes" id="UP000821866">
    <property type="component" value="Unassembled WGS sequence"/>
</dbReference>
<keyword evidence="1" id="KW-0812">Transmembrane</keyword>
<evidence type="ECO:0000313" key="2">
    <source>
        <dbReference type="EMBL" id="KAH7938612.1"/>
    </source>
</evidence>
<comment type="caution">
    <text evidence="2">The sequence shown here is derived from an EMBL/GenBank/DDBJ whole genome shotgun (WGS) entry which is preliminary data.</text>
</comment>
<gene>
    <name evidence="2" type="ORF">HPB51_028870</name>
</gene>
<evidence type="ECO:0000256" key="1">
    <source>
        <dbReference type="SAM" id="Phobius"/>
    </source>
</evidence>
<keyword evidence="1" id="KW-1133">Transmembrane helix</keyword>
<dbReference type="AlphaFoldDB" id="A0A9J6CW59"/>
<accession>A0A9J6CW59</accession>
<reference evidence="2" key="1">
    <citation type="journal article" date="2020" name="Cell">
        <title>Large-Scale Comparative Analyses of Tick Genomes Elucidate Their Genetic Diversity and Vector Capacities.</title>
        <authorList>
            <consortium name="Tick Genome and Microbiome Consortium (TIGMIC)"/>
            <person name="Jia N."/>
            <person name="Wang J."/>
            <person name="Shi W."/>
            <person name="Du L."/>
            <person name="Sun Y."/>
            <person name="Zhan W."/>
            <person name="Jiang J.F."/>
            <person name="Wang Q."/>
            <person name="Zhang B."/>
            <person name="Ji P."/>
            <person name="Bell-Sakyi L."/>
            <person name="Cui X.M."/>
            <person name="Yuan T.T."/>
            <person name="Jiang B.G."/>
            <person name="Yang W.F."/>
            <person name="Lam T.T."/>
            <person name="Chang Q.C."/>
            <person name="Ding S.J."/>
            <person name="Wang X.J."/>
            <person name="Zhu J.G."/>
            <person name="Ruan X.D."/>
            <person name="Zhao L."/>
            <person name="Wei J.T."/>
            <person name="Ye R.Z."/>
            <person name="Que T.C."/>
            <person name="Du C.H."/>
            <person name="Zhou Y.H."/>
            <person name="Cheng J.X."/>
            <person name="Dai P.F."/>
            <person name="Guo W.B."/>
            <person name="Han X.H."/>
            <person name="Huang E.J."/>
            <person name="Li L.F."/>
            <person name="Wei W."/>
            <person name="Gao Y.C."/>
            <person name="Liu J.Z."/>
            <person name="Shao H.Z."/>
            <person name="Wang X."/>
            <person name="Wang C.C."/>
            <person name="Yang T.C."/>
            <person name="Huo Q.B."/>
            <person name="Li W."/>
            <person name="Chen H.Y."/>
            <person name="Chen S.E."/>
            <person name="Zhou L.G."/>
            <person name="Ni X.B."/>
            <person name="Tian J.H."/>
            <person name="Sheng Y."/>
            <person name="Liu T."/>
            <person name="Pan Y.S."/>
            <person name="Xia L.Y."/>
            <person name="Li J."/>
            <person name="Zhao F."/>
            <person name="Cao W.C."/>
        </authorList>
    </citation>
    <scope>NUCLEOTIDE SEQUENCE</scope>
    <source>
        <strain evidence="2">Rmic-2018</strain>
    </source>
</reference>
<proteinExistence type="predicted"/>